<dbReference type="EMBL" id="JABEPQ010000002">
    <property type="protein sequence ID" value="NNM46753.1"/>
    <property type="molecule type" value="Genomic_DNA"/>
</dbReference>
<evidence type="ECO:0000313" key="2">
    <source>
        <dbReference type="Proteomes" id="UP000588586"/>
    </source>
</evidence>
<evidence type="ECO:0000313" key="1">
    <source>
        <dbReference type="EMBL" id="NNM46753.1"/>
    </source>
</evidence>
<organism evidence="1 2">
    <name type="scientific">Knoellia koreensis</name>
    <dbReference type="NCBI Taxonomy" id="2730921"/>
    <lineage>
        <taxon>Bacteria</taxon>
        <taxon>Bacillati</taxon>
        <taxon>Actinomycetota</taxon>
        <taxon>Actinomycetes</taxon>
        <taxon>Micrococcales</taxon>
        <taxon>Intrasporangiaceae</taxon>
        <taxon>Knoellia</taxon>
    </lineage>
</organism>
<reference evidence="1 2" key="1">
    <citation type="submission" date="2020-04" db="EMBL/GenBank/DDBJ databases">
        <title>Knoellia sp. isolate from air conditioner.</title>
        <authorList>
            <person name="Chea S."/>
            <person name="Kim D.-U."/>
        </authorList>
    </citation>
    <scope>NUCLEOTIDE SEQUENCE [LARGE SCALE GENOMIC DNA]</scope>
    <source>
        <strain evidence="1 2">DB2414S</strain>
    </source>
</reference>
<comment type="caution">
    <text evidence="1">The sequence shown here is derived from an EMBL/GenBank/DDBJ whole genome shotgun (WGS) entry which is preliminary data.</text>
</comment>
<name>A0A849HJC7_9MICO</name>
<sequence>MHKNTRKRAAAVATGAALALIAGGVAYGYWTTGGSGTGSASTGTVGDVTVNATSTAVTGLYPGGPAQGISGNFDNPNSGSVYIAKVNVAVSAGFSKQADATKPACTAADFNIVQPGAVDAQVPAGTAQGSWTGATIQLVNGAANQDNCKGVTVPLTFTVVN</sequence>
<dbReference type="Proteomes" id="UP000588586">
    <property type="component" value="Unassembled WGS sequence"/>
</dbReference>
<proteinExistence type="predicted"/>
<dbReference type="RefSeq" id="WP_171243814.1">
    <property type="nucleotide sequence ID" value="NZ_JABEPQ010000002.1"/>
</dbReference>
<protein>
    <submittedName>
        <fullName evidence="1">Uncharacterized protein</fullName>
    </submittedName>
</protein>
<accession>A0A849HJC7</accession>
<keyword evidence="2" id="KW-1185">Reference proteome</keyword>
<gene>
    <name evidence="1" type="ORF">HJG52_12135</name>
</gene>
<dbReference type="AlphaFoldDB" id="A0A849HJC7"/>